<sequence length="393" mass="46190">MLITHELLFDELTKFLESYLIKTNASWLRLNFTRIYEKSFQNNKFLELQKWCNNIVTKYPNKVFDSENFTSLQENALISLIGRDDLQMEEVKIWNYVIKWGVAHDPNLPFDPSNWTKENFLSLNTILKNCLPLIRYFQMSNDDIIEHVQPYHQILGKNLWDDILKKLNTPNQIISTIILPPRVILTQNLPHRVTVPFSTVINEDHAAEIASWVDNKADTYSTSNNPYEFKLLFRGSRDGFTAKSFWNLCDKQTNVVVVIEVKETNEILGGYNPIGWDKPKKSRIYKNCDKSFIFSLKNDTIQNSILSRITDRGQNKAIACCSKFGPSFRNGLYIKDRCDEIDRCYCWYDSKDTYYEKIRDTSLYLHDTSFIYGYKSGFSVNDYEVFQIYKKNL</sequence>
<dbReference type="Pfam" id="PF07534">
    <property type="entry name" value="TLD"/>
    <property type="match status" value="1"/>
</dbReference>
<proteinExistence type="predicted"/>
<evidence type="ECO:0000259" key="1">
    <source>
        <dbReference type="PROSITE" id="PS51886"/>
    </source>
</evidence>
<evidence type="ECO:0000313" key="3">
    <source>
        <dbReference type="Proteomes" id="UP000266673"/>
    </source>
</evidence>
<dbReference type="EMBL" id="QKWP01000006">
    <property type="protein sequence ID" value="RIB30728.1"/>
    <property type="molecule type" value="Genomic_DNA"/>
</dbReference>
<comment type="caution">
    <text evidence="2">The sequence shown here is derived from an EMBL/GenBank/DDBJ whole genome shotgun (WGS) entry which is preliminary data.</text>
</comment>
<dbReference type="InterPro" id="IPR006571">
    <property type="entry name" value="TLDc_dom"/>
</dbReference>
<name>A0A397W8T3_9GLOM</name>
<gene>
    <name evidence="2" type="ORF">C2G38_1423265</name>
</gene>
<dbReference type="AlphaFoldDB" id="A0A397W8T3"/>
<organism evidence="2 3">
    <name type="scientific">Gigaspora rosea</name>
    <dbReference type="NCBI Taxonomy" id="44941"/>
    <lineage>
        <taxon>Eukaryota</taxon>
        <taxon>Fungi</taxon>
        <taxon>Fungi incertae sedis</taxon>
        <taxon>Mucoromycota</taxon>
        <taxon>Glomeromycotina</taxon>
        <taxon>Glomeromycetes</taxon>
        <taxon>Diversisporales</taxon>
        <taxon>Gigasporaceae</taxon>
        <taxon>Gigaspora</taxon>
    </lineage>
</organism>
<reference evidence="2 3" key="1">
    <citation type="submission" date="2018-06" db="EMBL/GenBank/DDBJ databases">
        <title>Comparative genomics reveals the genomic features of Rhizophagus irregularis, R. cerebriforme, R. diaphanum and Gigaspora rosea, and their symbiotic lifestyle signature.</title>
        <authorList>
            <person name="Morin E."/>
            <person name="San Clemente H."/>
            <person name="Chen E.C.H."/>
            <person name="De La Providencia I."/>
            <person name="Hainaut M."/>
            <person name="Kuo A."/>
            <person name="Kohler A."/>
            <person name="Murat C."/>
            <person name="Tang N."/>
            <person name="Roy S."/>
            <person name="Loubradou J."/>
            <person name="Henrissat B."/>
            <person name="Grigoriev I.V."/>
            <person name="Corradi N."/>
            <person name="Roux C."/>
            <person name="Martin F.M."/>
        </authorList>
    </citation>
    <scope>NUCLEOTIDE SEQUENCE [LARGE SCALE GENOMIC DNA]</scope>
    <source>
        <strain evidence="2 3">DAOM 194757</strain>
    </source>
</reference>
<keyword evidence="3" id="KW-1185">Reference proteome</keyword>
<dbReference type="OrthoDB" id="5430411at2759"/>
<dbReference type="InterPro" id="IPR011705">
    <property type="entry name" value="BACK"/>
</dbReference>
<protein>
    <recommendedName>
        <fullName evidence="1">TLDc domain-containing protein</fullName>
    </recommendedName>
</protein>
<dbReference type="PANTHER" id="PTHR45774:SF3">
    <property type="entry name" value="BTB (POZ) DOMAIN-CONTAINING 2B-RELATED"/>
    <property type="match status" value="1"/>
</dbReference>
<dbReference type="PANTHER" id="PTHR45774">
    <property type="entry name" value="BTB/POZ DOMAIN-CONTAINING"/>
    <property type="match status" value="1"/>
</dbReference>
<dbReference type="Proteomes" id="UP000266673">
    <property type="component" value="Unassembled WGS sequence"/>
</dbReference>
<dbReference type="Pfam" id="PF07707">
    <property type="entry name" value="BACK"/>
    <property type="match status" value="1"/>
</dbReference>
<feature type="domain" description="TLDc" evidence="1">
    <location>
        <begin position="199"/>
        <end position="389"/>
    </location>
</feature>
<dbReference type="PROSITE" id="PS51886">
    <property type="entry name" value="TLDC"/>
    <property type="match status" value="1"/>
</dbReference>
<evidence type="ECO:0000313" key="2">
    <source>
        <dbReference type="EMBL" id="RIB30728.1"/>
    </source>
</evidence>
<dbReference type="Gene3D" id="1.25.40.420">
    <property type="match status" value="1"/>
</dbReference>
<accession>A0A397W8T3</accession>